<evidence type="ECO:0000313" key="5">
    <source>
        <dbReference type="Proteomes" id="UP000492821"/>
    </source>
</evidence>
<dbReference type="InterPro" id="IPR001245">
    <property type="entry name" value="Ser-Thr/Tyr_kinase_cat_dom"/>
</dbReference>
<protein>
    <submittedName>
        <fullName evidence="6">Protein kinase domain-containing protein</fullName>
    </submittedName>
</protein>
<feature type="domain" description="Protein kinase" evidence="4">
    <location>
        <begin position="292"/>
        <end position="583"/>
    </location>
</feature>
<keyword evidence="3" id="KW-0812">Transmembrane</keyword>
<keyword evidence="3" id="KW-1133">Transmembrane helix</keyword>
<dbReference type="GO" id="GO:0005524">
    <property type="term" value="F:ATP binding"/>
    <property type="evidence" value="ECO:0007669"/>
    <property type="project" value="UniProtKB-KW"/>
</dbReference>
<dbReference type="PROSITE" id="PS50011">
    <property type="entry name" value="PROTEIN_KINASE_DOM"/>
    <property type="match status" value="1"/>
</dbReference>
<dbReference type="SUPFAM" id="SSF55550">
    <property type="entry name" value="SH2 domain"/>
    <property type="match status" value="1"/>
</dbReference>
<sequence length="594" mass="67238">MKSGDRYLVRWDHPAGLAGFIALKAGTVVVLLQYYREIKDKTTTAKHVAHVKAIINRGFVRAAYLEPIDSIGFPKSDAGRLFLRHFEIHPSLWDCRWYLGVSNPVYAGVRLRADSTAPAGSFVVLVQSECDTKYQKKWRGYLIAVKTYSGPTASFAAQQKRDDLHAKFYNNTPATNQNRKAVDFLFGGDGIAYVPIRRSKTGKFFISKVDKAFFSSIFALLSFYMGRRIPLKAGPPLTLTQPFQLLDQSVRGPVPHIAGKDGHVYKQPANCNGLFTHNQTNKRYMTSFEIDRNCSSMNGRTYYGTVRYGRQFSQAAAVKLLNKYWFDPYAFSADLAKLKLDERSKNVTLHHNHRDRYFMHGAEYLTQIVSHSEPAKINAPFVAYELVPNITLFTALRGGRHFGPRAILEIMFQVTAAMAHLEMNGLCHRGLCTANVMLHWDDELSTSIKVTDYMLPYHHLVAAGPSDYDGTKANDSAIKDLRWQWMSPESLFHGVFDSVADMWSFGALIFELVNGAKIPYTYEHPPIKSADDLKAFILEKKTMTLSPTFQGPELIQTIFSNCFEARTDRITFERLVHILQAALFDHVVQEVKKA</sequence>
<reference evidence="6" key="2">
    <citation type="submission" date="2020-10" db="UniProtKB">
        <authorList>
            <consortium name="WormBaseParasite"/>
        </authorList>
    </citation>
    <scope>IDENTIFICATION</scope>
</reference>
<name>A0A7E4W0N8_PANRE</name>
<evidence type="ECO:0000256" key="3">
    <source>
        <dbReference type="SAM" id="Phobius"/>
    </source>
</evidence>
<reference evidence="5" key="1">
    <citation type="journal article" date="2013" name="Genetics">
        <title>The draft genome and transcriptome of Panagrellus redivivus are shaped by the harsh demands of a free-living lifestyle.</title>
        <authorList>
            <person name="Srinivasan J."/>
            <person name="Dillman A.R."/>
            <person name="Macchietto M.G."/>
            <person name="Heikkinen L."/>
            <person name="Lakso M."/>
            <person name="Fracchia K.M."/>
            <person name="Antoshechkin I."/>
            <person name="Mortazavi A."/>
            <person name="Wong G."/>
            <person name="Sternberg P.W."/>
        </authorList>
    </citation>
    <scope>NUCLEOTIDE SEQUENCE [LARGE SCALE GENOMIC DNA]</scope>
    <source>
        <strain evidence="5">MT8872</strain>
    </source>
</reference>
<accession>A0A7E4W0N8</accession>
<dbReference type="WBParaSite" id="Pan_g4698.t1">
    <property type="protein sequence ID" value="Pan_g4698.t1"/>
    <property type="gene ID" value="Pan_g4698"/>
</dbReference>
<organism evidence="5 6">
    <name type="scientific">Panagrellus redivivus</name>
    <name type="common">Microworm</name>
    <dbReference type="NCBI Taxonomy" id="6233"/>
    <lineage>
        <taxon>Eukaryota</taxon>
        <taxon>Metazoa</taxon>
        <taxon>Ecdysozoa</taxon>
        <taxon>Nematoda</taxon>
        <taxon>Chromadorea</taxon>
        <taxon>Rhabditida</taxon>
        <taxon>Tylenchina</taxon>
        <taxon>Panagrolaimomorpha</taxon>
        <taxon>Panagrolaimoidea</taxon>
        <taxon>Panagrolaimidae</taxon>
        <taxon>Panagrellus</taxon>
    </lineage>
</organism>
<keyword evidence="2" id="KW-0067">ATP-binding</keyword>
<keyword evidence="3" id="KW-0472">Membrane</keyword>
<dbReference type="InterPro" id="IPR036860">
    <property type="entry name" value="SH2_dom_sf"/>
</dbReference>
<evidence type="ECO:0000256" key="1">
    <source>
        <dbReference type="ARBA" id="ARBA00022741"/>
    </source>
</evidence>
<dbReference type="PANTHER" id="PTHR24418">
    <property type="entry name" value="TYROSINE-PROTEIN KINASE"/>
    <property type="match status" value="1"/>
</dbReference>
<evidence type="ECO:0000256" key="2">
    <source>
        <dbReference type="ARBA" id="ARBA00022840"/>
    </source>
</evidence>
<dbReference type="InterPro" id="IPR011009">
    <property type="entry name" value="Kinase-like_dom_sf"/>
</dbReference>
<dbReference type="Pfam" id="PF07714">
    <property type="entry name" value="PK_Tyr_Ser-Thr"/>
    <property type="match status" value="1"/>
</dbReference>
<proteinExistence type="predicted"/>
<dbReference type="Proteomes" id="UP000492821">
    <property type="component" value="Unassembled WGS sequence"/>
</dbReference>
<keyword evidence="5" id="KW-1185">Reference proteome</keyword>
<dbReference type="SUPFAM" id="SSF56112">
    <property type="entry name" value="Protein kinase-like (PK-like)"/>
    <property type="match status" value="1"/>
</dbReference>
<dbReference type="Gene3D" id="1.10.510.10">
    <property type="entry name" value="Transferase(Phosphotransferase) domain 1"/>
    <property type="match status" value="1"/>
</dbReference>
<feature type="transmembrane region" description="Helical" evidence="3">
    <location>
        <begin position="205"/>
        <end position="225"/>
    </location>
</feature>
<dbReference type="InterPro" id="IPR050198">
    <property type="entry name" value="Non-receptor_tyrosine_kinases"/>
</dbReference>
<keyword evidence="1" id="KW-0547">Nucleotide-binding</keyword>
<dbReference type="GO" id="GO:0004672">
    <property type="term" value="F:protein kinase activity"/>
    <property type="evidence" value="ECO:0007669"/>
    <property type="project" value="InterPro"/>
</dbReference>
<feature type="transmembrane region" description="Helical" evidence="3">
    <location>
        <begin position="15"/>
        <end position="35"/>
    </location>
</feature>
<dbReference type="InterPro" id="IPR000719">
    <property type="entry name" value="Prot_kinase_dom"/>
</dbReference>
<evidence type="ECO:0000313" key="6">
    <source>
        <dbReference type="WBParaSite" id="Pan_g4698.t1"/>
    </source>
</evidence>
<evidence type="ECO:0000259" key="4">
    <source>
        <dbReference type="PROSITE" id="PS50011"/>
    </source>
</evidence>
<dbReference type="AlphaFoldDB" id="A0A7E4W0N8"/>